<sequence length="539" mass="62142">MMSDIYTKAIKVLSCIGPRENDSEFLHQVLEETKSLKIDLYSSRETIPADGTFDARSPIIDGIKEFKSSKKNWKSFSIRLRKAFLAFANREYWSRLWIIQEVAATSRSGGQLKVLCGSDKFSRSEIYLLFYIAGYMAKDWRIREVGAIQLSNLNCTIELTGKMTYRGQAGEQDLYEEHLHHCFRFVMDTTTVRRIGAHQVFSFTDDLFKCSRPEDKIYELLSLIKWSDAFPPVRPVYHESASFELAKALIRQTDWMSPSEIQRILKGLEIRCNHKWMQDRIAMRSGSLIPIEDVDDRDPIHRFSGANHLVMVIRRNDANQLTASLDNTKDRTSPPTILDDMAAGLRNFPNKYEKAQLLFANSKVGALLCGAAQEGDLMVQTGYGRGLLILRYTDKQDECTIVGQGLLCTGYHFPRRLPERADILEERLERFRKEESHPKVYKPLIRPWRFSARVAMQDEELQGMTKREYEERELESQLEEARRSTEVGYMTNIQLKTKPVEMLVLAGQDVEKDGSHNVEESLRRLSTTIHGMVRFIPLA</sequence>
<reference evidence="2" key="1">
    <citation type="journal article" date="2020" name="BMC Genomics">
        <title>Correction to: Identification and distribution of gene clusters required for synthesis of sphingolipid metabolism inhibitors in diverse species of the filamentous fungus Fusarium.</title>
        <authorList>
            <person name="Kim H.S."/>
            <person name="Lohmar J.M."/>
            <person name="Busman M."/>
            <person name="Brown D.W."/>
            <person name="Naumann T.A."/>
            <person name="Divon H.H."/>
            <person name="Lysoe E."/>
            <person name="Uhlig S."/>
            <person name="Proctor R.H."/>
        </authorList>
    </citation>
    <scope>NUCLEOTIDE SEQUENCE</scope>
    <source>
        <strain evidence="2">NRRL 20472</strain>
    </source>
</reference>
<dbReference type="AlphaFoldDB" id="A0A8H4TW05"/>
<evidence type="ECO:0000259" key="1">
    <source>
        <dbReference type="Pfam" id="PF06985"/>
    </source>
</evidence>
<keyword evidence="3" id="KW-1185">Reference proteome</keyword>
<dbReference type="PANTHER" id="PTHR24148:SF64">
    <property type="entry name" value="HETEROKARYON INCOMPATIBILITY DOMAIN-CONTAINING PROTEIN"/>
    <property type="match status" value="1"/>
</dbReference>
<organism evidence="2 3">
    <name type="scientific">Fusarium sarcochroum</name>
    <dbReference type="NCBI Taxonomy" id="1208366"/>
    <lineage>
        <taxon>Eukaryota</taxon>
        <taxon>Fungi</taxon>
        <taxon>Dikarya</taxon>
        <taxon>Ascomycota</taxon>
        <taxon>Pezizomycotina</taxon>
        <taxon>Sordariomycetes</taxon>
        <taxon>Hypocreomycetidae</taxon>
        <taxon>Hypocreales</taxon>
        <taxon>Nectriaceae</taxon>
        <taxon>Fusarium</taxon>
        <taxon>Fusarium lateritium species complex</taxon>
    </lineage>
</organism>
<dbReference type="Proteomes" id="UP000622797">
    <property type="component" value="Unassembled WGS sequence"/>
</dbReference>
<comment type="caution">
    <text evidence="2">The sequence shown here is derived from an EMBL/GenBank/DDBJ whole genome shotgun (WGS) entry which is preliminary data.</text>
</comment>
<reference evidence="2" key="2">
    <citation type="submission" date="2020-05" db="EMBL/GenBank/DDBJ databases">
        <authorList>
            <person name="Kim H.-S."/>
            <person name="Proctor R.H."/>
            <person name="Brown D.W."/>
        </authorList>
    </citation>
    <scope>NUCLEOTIDE SEQUENCE</scope>
    <source>
        <strain evidence="2">NRRL 20472</strain>
    </source>
</reference>
<accession>A0A8H4TW05</accession>
<feature type="domain" description="Heterokaryon incompatibility" evidence="1">
    <location>
        <begin position="1"/>
        <end position="101"/>
    </location>
</feature>
<protein>
    <recommendedName>
        <fullName evidence="1">Heterokaryon incompatibility domain-containing protein</fullName>
    </recommendedName>
</protein>
<dbReference type="InterPro" id="IPR052895">
    <property type="entry name" value="HetReg/Transcr_Mod"/>
</dbReference>
<proteinExistence type="predicted"/>
<name>A0A8H4TW05_9HYPO</name>
<gene>
    <name evidence="2" type="ORF">FSARC_7003</name>
</gene>
<dbReference type="InterPro" id="IPR010730">
    <property type="entry name" value="HET"/>
</dbReference>
<dbReference type="PANTHER" id="PTHR24148">
    <property type="entry name" value="ANKYRIN REPEAT DOMAIN-CONTAINING PROTEIN 39 HOMOLOG-RELATED"/>
    <property type="match status" value="1"/>
</dbReference>
<evidence type="ECO:0000313" key="2">
    <source>
        <dbReference type="EMBL" id="KAF4965136.1"/>
    </source>
</evidence>
<evidence type="ECO:0000313" key="3">
    <source>
        <dbReference type="Proteomes" id="UP000622797"/>
    </source>
</evidence>
<dbReference type="OrthoDB" id="2157530at2759"/>
<dbReference type="EMBL" id="JABEXW010000368">
    <property type="protein sequence ID" value="KAF4965136.1"/>
    <property type="molecule type" value="Genomic_DNA"/>
</dbReference>
<dbReference type="Pfam" id="PF06985">
    <property type="entry name" value="HET"/>
    <property type="match status" value="1"/>
</dbReference>